<organism evidence="2 3">
    <name type="scientific">Paenarthrobacter nitroguajacolicus</name>
    <name type="common">Arthrobacter nitroguajacolicus</name>
    <dbReference type="NCBI Taxonomy" id="211146"/>
    <lineage>
        <taxon>Bacteria</taxon>
        <taxon>Bacillati</taxon>
        <taxon>Actinomycetota</taxon>
        <taxon>Actinomycetes</taxon>
        <taxon>Micrococcales</taxon>
        <taxon>Micrococcaceae</taxon>
        <taxon>Paenarthrobacter</taxon>
    </lineage>
</organism>
<reference evidence="2 3" key="1">
    <citation type="submission" date="2019-07" db="EMBL/GenBank/DDBJ databases">
        <title>Diversity of Bacteria from Kongsfjorden, Arctic.</title>
        <authorList>
            <person name="Yu Y."/>
        </authorList>
    </citation>
    <scope>NUCLEOTIDE SEQUENCE [LARGE SCALE GENOMIC DNA]</scope>
    <source>
        <strain evidence="2 3">SM1928</strain>
    </source>
</reference>
<evidence type="ECO:0000313" key="2">
    <source>
        <dbReference type="EMBL" id="TVU66360.1"/>
    </source>
</evidence>
<dbReference type="Proteomes" id="UP000316500">
    <property type="component" value="Unassembled WGS sequence"/>
</dbReference>
<sequence>MPKTTAAPHERRAARTPRNKQMDFVTPNSKQFTESKSFPCALSTLAFDVLDFEFQDEAVKHALIRDIGTGAKSEPFAAHMEMVEAAR</sequence>
<dbReference type="RefSeq" id="WP_144648257.1">
    <property type="nucleotide sequence ID" value="NZ_VNFK01000002.1"/>
</dbReference>
<comment type="caution">
    <text evidence="2">The sequence shown here is derived from an EMBL/GenBank/DDBJ whole genome shotgun (WGS) entry which is preliminary data.</text>
</comment>
<accession>A0A558HB55</accession>
<proteinExistence type="predicted"/>
<dbReference type="AlphaFoldDB" id="A0A558HB55"/>
<evidence type="ECO:0000256" key="1">
    <source>
        <dbReference type="SAM" id="MobiDB-lite"/>
    </source>
</evidence>
<dbReference type="EMBL" id="VNFK01000002">
    <property type="protein sequence ID" value="TVU66360.1"/>
    <property type="molecule type" value="Genomic_DNA"/>
</dbReference>
<gene>
    <name evidence="2" type="ORF">FQP90_03030</name>
</gene>
<name>A0A558HB55_PAENT</name>
<protein>
    <submittedName>
        <fullName evidence="2">Uncharacterized protein</fullName>
    </submittedName>
</protein>
<evidence type="ECO:0000313" key="3">
    <source>
        <dbReference type="Proteomes" id="UP000316500"/>
    </source>
</evidence>
<feature type="region of interest" description="Disordered" evidence="1">
    <location>
        <begin position="1"/>
        <end position="23"/>
    </location>
</feature>